<evidence type="ECO:0000313" key="2">
    <source>
        <dbReference type="EMBL" id="ADQ40339.1"/>
    </source>
</evidence>
<dbReference type="NCBIfam" id="TIGR02532">
    <property type="entry name" value="IV_pilin_GFxxxE"/>
    <property type="match status" value="1"/>
</dbReference>
<evidence type="ECO:0008006" key="4">
    <source>
        <dbReference type="Google" id="ProtNLM"/>
    </source>
</evidence>
<dbReference type="OrthoDB" id="1716431at2"/>
<dbReference type="PROSITE" id="PS00409">
    <property type="entry name" value="PROKAR_NTER_METHYL"/>
    <property type="match status" value="1"/>
</dbReference>
<gene>
    <name evidence="2" type="ordered locus">Calkr_0816</name>
</gene>
<dbReference type="EMBL" id="CP002326">
    <property type="protein sequence ID" value="ADQ40339.1"/>
    <property type="molecule type" value="Genomic_DNA"/>
</dbReference>
<evidence type="ECO:0000256" key="1">
    <source>
        <dbReference type="SAM" id="Phobius"/>
    </source>
</evidence>
<dbReference type="InterPro" id="IPR012902">
    <property type="entry name" value="N_methyl_site"/>
</dbReference>
<dbReference type="Pfam" id="PF07963">
    <property type="entry name" value="N_methyl"/>
    <property type="match status" value="1"/>
</dbReference>
<dbReference type="SUPFAM" id="SSF54523">
    <property type="entry name" value="Pili subunits"/>
    <property type="match status" value="1"/>
</dbReference>
<organism evidence="2 3">
    <name type="scientific">Caldicellulosiruptor acetigenus (strain ATCC 700853 / DSM 12137 / I77R1B)</name>
    <name type="common">Caldicellulosiruptor kristjanssonii</name>
    <dbReference type="NCBI Taxonomy" id="632335"/>
    <lineage>
        <taxon>Bacteria</taxon>
        <taxon>Bacillati</taxon>
        <taxon>Bacillota</taxon>
        <taxon>Bacillota incertae sedis</taxon>
        <taxon>Caldicellulosiruptorales</taxon>
        <taxon>Caldicellulosiruptoraceae</taxon>
        <taxon>Caldicellulosiruptor</taxon>
    </lineage>
</organism>
<dbReference type="Gene3D" id="3.30.700.10">
    <property type="entry name" value="Glycoprotein, Type 4 Pilin"/>
    <property type="match status" value="1"/>
</dbReference>
<keyword evidence="1" id="KW-0472">Membrane</keyword>
<dbReference type="InterPro" id="IPR045584">
    <property type="entry name" value="Pilin-like"/>
</dbReference>
<reference evidence="2 3" key="2">
    <citation type="journal article" date="2011" name="J. Bacteriol.">
        <title>Complete genome sequences for the anaerobic, extremely thermophilic plant biomass-degrading bacteria Caldicellulosiruptor hydrothermalis, Caldicellulosiruptor kristjanssonii, Caldicellulosiruptor kronotskyensis, Caldicellulosiruptor owensenis, and Caldicellulosiruptor lactoaceticus.</title>
        <authorList>
            <person name="Blumer-Schuette S.E."/>
            <person name="Ozdemir I."/>
            <person name="Mistry D."/>
            <person name="Lucas S."/>
            <person name="Lapidus A."/>
            <person name="Cheng J.F."/>
            <person name="Goodwin L.A."/>
            <person name="Pitluck S."/>
            <person name="Land M.L."/>
            <person name="Hauser L.J."/>
            <person name="Woyke T."/>
            <person name="Mikhailova N."/>
            <person name="Pati A."/>
            <person name="Kyrpides N.C."/>
            <person name="Ivanova N."/>
            <person name="Detter J.C."/>
            <person name="Walston-Davenport K."/>
            <person name="Han S."/>
            <person name="Adams M.W."/>
            <person name="Kelly R.M."/>
        </authorList>
    </citation>
    <scope>NUCLEOTIDE SEQUENCE [LARGE SCALE GENOMIC DNA]</scope>
    <source>
        <strain evidence="3">ATCC 700853 / DSM 12137 / I77R1B</strain>
    </source>
</reference>
<feature type="transmembrane region" description="Helical" evidence="1">
    <location>
        <begin position="6"/>
        <end position="30"/>
    </location>
</feature>
<dbReference type="HOGENOM" id="CLU_091705_7_3_9"/>
<keyword evidence="1" id="KW-0812">Transmembrane</keyword>
<sequence length="140" mass="15750">MQKKGFTLIEMVIVIAIIGIIVAIGFPQVVQSIKSARKKADLANARMIAYAFYTFAEESQKNVSELVTSANTFYRIDSDIINTPVGNMKLSDYISGGVPKPASNRSWYFYYKYDTVLRIYCGDGSTMYELFPEPSALFVR</sequence>
<proteinExistence type="predicted"/>
<dbReference type="Proteomes" id="UP000009256">
    <property type="component" value="Chromosome"/>
</dbReference>
<keyword evidence="3" id="KW-1185">Reference proteome</keyword>
<name>E4S4A2_CALA7</name>
<evidence type="ECO:0000313" key="3">
    <source>
        <dbReference type="Proteomes" id="UP000009256"/>
    </source>
</evidence>
<protein>
    <recommendedName>
        <fullName evidence="4">Prepilin-type N-terminal cleavage/methylation domain-containing protein</fullName>
    </recommendedName>
</protein>
<dbReference type="RefSeq" id="WP_013432160.1">
    <property type="nucleotide sequence ID" value="NC_014721.1"/>
</dbReference>
<dbReference type="AlphaFoldDB" id="E4S4A2"/>
<dbReference type="STRING" id="632335.Calkr_0816"/>
<accession>E4S4A2</accession>
<dbReference type="eggNOG" id="COG2165">
    <property type="taxonomic scope" value="Bacteria"/>
</dbReference>
<reference key="1">
    <citation type="submission" date="2010-11" db="EMBL/GenBank/DDBJ databases">
        <title>Complete sequence of chromosome of Caldicellulosiruptor kristjanssonii 177R1B.</title>
        <authorList>
            <consortium name="US DOE Joint Genome Institute"/>
            <person name="Lucas S."/>
            <person name="Copeland A."/>
            <person name="Lapidus A."/>
            <person name="Cheng J.-F."/>
            <person name="Bruce D."/>
            <person name="Goodwin L."/>
            <person name="Pitluck S."/>
            <person name="Davenport K."/>
            <person name="Detter J.C."/>
            <person name="Han C."/>
            <person name="Tapia R."/>
            <person name="Land M."/>
            <person name="Hauser L."/>
            <person name="Jeffries C."/>
            <person name="Kyrpides N."/>
            <person name="Ivanova N."/>
            <person name="Mikhailova N."/>
            <person name="Blumer-Schuette S.E."/>
            <person name="Kelly R.M."/>
            <person name="Woyke T."/>
        </authorList>
    </citation>
    <scope>NUCLEOTIDE SEQUENCE</scope>
    <source>
        <strain>177R1B</strain>
    </source>
</reference>
<dbReference type="KEGG" id="cki:Calkr_0816"/>
<keyword evidence="1" id="KW-1133">Transmembrane helix</keyword>